<proteinExistence type="predicted"/>
<accession>A0ACA8AX90</accession>
<evidence type="ECO:0000313" key="1">
    <source>
        <dbReference type="EMBL" id="APA90340.1"/>
    </source>
</evidence>
<reference evidence="1" key="2">
    <citation type="submission" date="2021-06" db="EMBL/GenBank/DDBJ databases">
        <authorList>
            <person name="Rogers T.H."/>
            <person name="Ramsay J.P."/>
            <person name="Wang P."/>
            <person name="Terpolilli J."/>
        </authorList>
    </citation>
    <scope>NUCLEOTIDE SEQUENCE</scope>
    <source>
        <strain evidence="1">WSM5005</strain>
        <plasmid evidence="1">pl2WSM5005</plasmid>
    </source>
</reference>
<evidence type="ECO:0000313" key="2">
    <source>
        <dbReference type="Proteomes" id="UP000179860"/>
    </source>
</evidence>
<geneLocation type="plasmid" evidence="1 2">
    <name>pl2WSM5005</name>
</geneLocation>
<protein>
    <submittedName>
        <fullName evidence="1">Maleylacetoacetate isomerase</fullName>
        <ecNumber evidence="1">5.2.1.2</ecNumber>
    </submittedName>
</protein>
<keyword evidence="1" id="KW-0614">Plasmid</keyword>
<dbReference type="EMBL" id="CP017565">
    <property type="protein sequence ID" value="APA90340.1"/>
    <property type="molecule type" value="Genomic_DNA"/>
</dbReference>
<reference evidence="1" key="1">
    <citation type="submission" date="2016-09" db="EMBL/GenBank/DDBJ databases">
        <title>The Complete Genome of Burkholderia sprentiae wsm5005.</title>
        <authorList>
            <person name="De Meyer S."/>
            <person name="Wang P."/>
            <person name="Terpolilli J."/>
        </authorList>
    </citation>
    <scope>NUCLEOTIDE SEQUENCE</scope>
    <source>
        <strain evidence="1">WSM5005</strain>
        <plasmid evidence="1">pl2WSM5005</plasmid>
    </source>
</reference>
<name>A0ACA8AX90_9BURK</name>
<keyword evidence="2" id="KW-1185">Reference proteome</keyword>
<dbReference type="Proteomes" id="UP000179860">
    <property type="component" value="Plasmid pl2WSM5005"/>
</dbReference>
<organism evidence="1 2">
    <name type="scientific">Paraburkholderia sprentiae WSM5005</name>
    <dbReference type="NCBI Taxonomy" id="754502"/>
    <lineage>
        <taxon>Bacteria</taxon>
        <taxon>Pseudomonadati</taxon>
        <taxon>Pseudomonadota</taxon>
        <taxon>Betaproteobacteria</taxon>
        <taxon>Burkholderiales</taxon>
        <taxon>Burkholderiaceae</taxon>
        <taxon>Paraburkholderia</taxon>
    </lineage>
</organism>
<dbReference type="EC" id="5.2.1.2" evidence="1"/>
<keyword evidence="1" id="KW-0413">Isomerase</keyword>
<sequence>MQLYSFHRSTASFRVRIALNLKGIPFETISVNLTSVPGEHETDVYRQLNPQGLLPTLVDGKVAVHQSIAICEYLEHVQPEPALLPGHPADRARVRGLAAALASDIHPLHSIRVSRHLARAFGASDTQRGAWVRHWIEEGLSGIERLLANSTQTGLFCHGDAVTLADAFLVPQVIAAQAYDVDTARFTTVAAITARCLTLPAFEAALPARQPDAVPA</sequence>
<gene>
    <name evidence="1" type="primary">maiA</name>
    <name evidence="1" type="ORF">BJG93_32545</name>
</gene>